<keyword evidence="6" id="KW-1185">Reference proteome</keyword>
<dbReference type="SMART" id="SM00116">
    <property type="entry name" value="CBS"/>
    <property type="match status" value="3"/>
</dbReference>
<dbReference type="Proteomes" id="UP000789831">
    <property type="component" value="Unassembled WGS sequence"/>
</dbReference>
<dbReference type="PANTHER" id="PTHR13780">
    <property type="entry name" value="AMP-ACTIVATED PROTEIN KINASE, GAMMA REGULATORY SUBUNIT"/>
    <property type="match status" value="1"/>
</dbReference>
<dbReference type="SUPFAM" id="SSF54631">
    <property type="entry name" value="CBS-domain pair"/>
    <property type="match status" value="2"/>
</dbReference>
<dbReference type="PANTHER" id="PTHR13780:SF128">
    <property type="entry name" value="CBS DOMAIN-CONTAINING PROTEIN"/>
    <property type="match status" value="1"/>
</dbReference>
<evidence type="ECO:0000313" key="5">
    <source>
        <dbReference type="EMBL" id="CAG8584299.1"/>
    </source>
</evidence>
<accession>A0A9N9C2C5</accession>
<protein>
    <submittedName>
        <fullName evidence="5">9106_t:CDS:1</fullName>
    </submittedName>
</protein>
<evidence type="ECO:0000256" key="1">
    <source>
        <dbReference type="ARBA" id="ARBA00022737"/>
    </source>
</evidence>
<dbReference type="InterPro" id="IPR050511">
    <property type="entry name" value="AMPK_gamma/SDS23_families"/>
</dbReference>
<evidence type="ECO:0000256" key="2">
    <source>
        <dbReference type="ARBA" id="ARBA00023122"/>
    </source>
</evidence>
<evidence type="ECO:0000256" key="3">
    <source>
        <dbReference type="PROSITE-ProRule" id="PRU00703"/>
    </source>
</evidence>
<keyword evidence="1" id="KW-0677">Repeat</keyword>
<evidence type="ECO:0000259" key="4">
    <source>
        <dbReference type="PROSITE" id="PS51371"/>
    </source>
</evidence>
<dbReference type="AlphaFoldDB" id="A0A9N9C2C5"/>
<name>A0A9N9C2C5_9GLOM</name>
<reference evidence="5" key="1">
    <citation type="submission" date="2021-06" db="EMBL/GenBank/DDBJ databases">
        <authorList>
            <person name="Kallberg Y."/>
            <person name="Tangrot J."/>
            <person name="Rosling A."/>
        </authorList>
    </citation>
    <scope>NUCLEOTIDE SEQUENCE</scope>
    <source>
        <strain evidence="5">MT106</strain>
    </source>
</reference>
<dbReference type="InterPro" id="IPR046342">
    <property type="entry name" value="CBS_dom_sf"/>
</dbReference>
<gene>
    <name evidence="5" type="ORF">AGERDE_LOCUS8282</name>
</gene>
<keyword evidence="2 3" id="KW-0129">CBS domain</keyword>
<dbReference type="InterPro" id="IPR000644">
    <property type="entry name" value="CBS_dom"/>
</dbReference>
<dbReference type="Gene3D" id="3.10.580.10">
    <property type="entry name" value="CBS-domain"/>
    <property type="match status" value="2"/>
</dbReference>
<dbReference type="CDD" id="cd02205">
    <property type="entry name" value="CBS_pair_SF"/>
    <property type="match status" value="1"/>
</dbReference>
<comment type="caution">
    <text evidence="5">The sequence shown here is derived from an EMBL/GenBank/DDBJ whole genome shotgun (WGS) entry which is preliminary data.</text>
</comment>
<evidence type="ECO:0000313" key="6">
    <source>
        <dbReference type="Proteomes" id="UP000789831"/>
    </source>
</evidence>
<dbReference type="OrthoDB" id="449052at2759"/>
<dbReference type="PROSITE" id="PS51371">
    <property type="entry name" value="CBS"/>
    <property type="match status" value="1"/>
</dbReference>
<sequence length="354" mass="39594">MSKTSPTPEKHISFIEKQTVANVLAEKPNIQLLIQLPVNATVEEAFDLLLAENILSVPVYRIWKGHREPIALVSAFDLVTFVCLQFNEPDNQESFNEKSIFLQKSVGELIGLSPESTHLTIRHPSDSLKELLVLFTHHKVHRVLVTSQVPSSPNETVINEDLIQPCFISQTDVIRFLVKNNHRLGEILDISASKVANRASLSRQGGSVALSTITIHDQALTAFRKIYEDKVNAVAILNDEGMLVGEISAADLRGLNRSRLNDLEKPVVMFMNTCKGGLVKPLTCREKYTLSQVMSGIMLRKVHRAWLLDDDNIPIGVITLSDILYMFLSPETSITKQQENNSFSPYSLSSSFHH</sequence>
<dbReference type="EMBL" id="CAJVPL010001712">
    <property type="protein sequence ID" value="CAG8584299.1"/>
    <property type="molecule type" value="Genomic_DNA"/>
</dbReference>
<feature type="domain" description="CBS" evidence="4">
    <location>
        <begin position="271"/>
        <end position="333"/>
    </location>
</feature>
<proteinExistence type="predicted"/>
<dbReference type="Pfam" id="PF00571">
    <property type="entry name" value="CBS"/>
    <property type="match status" value="1"/>
</dbReference>
<organism evidence="5 6">
    <name type="scientific">Ambispora gerdemannii</name>
    <dbReference type="NCBI Taxonomy" id="144530"/>
    <lineage>
        <taxon>Eukaryota</taxon>
        <taxon>Fungi</taxon>
        <taxon>Fungi incertae sedis</taxon>
        <taxon>Mucoromycota</taxon>
        <taxon>Glomeromycotina</taxon>
        <taxon>Glomeromycetes</taxon>
        <taxon>Archaeosporales</taxon>
        <taxon>Ambisporaceae</taxon>
        <taxon>Ambispora</taxon>
    </lineage>
</organism>